<evidence type="ECO:0000256" key="1">
    <source>
        <dbReference type="ARBA" id="ARBA00022737"/>
    </source>
</evidence>
<dbReference type="SMART" id="SM00028">
    <property type="entry name" value="TPR"/>
    <property type="match status" value="8"/>
</dbReference>
<dbReference type="SUPFAM" id="SSF53756">
    <property type="entry name" value="UDP-Glycosyltransferase/glycogen phosphorylase"/>
    <property type="match status" value="1"/>
</dbReference>
<keyword evidence="5" id="KW-1185">Reference proteome</keyword>
<dbReference type="SUPFAM" id="SSF48452">
    <property type="entry name" value="TPR-like"/>
    <property type="match status" value="1"/>
</dbReference>
<dbReference type="InterPro" id="IPR011990">
    <property type="entry name" value="TPR-like_helical_dom_sf"/>
</dbReference>
<reference evidence="5" key="1">
    <citation type="journal article" date="2019" name="Int. J. Syst. Evol. Microbiol.">
        <title>The Global Catalogue of Microorganisms (GCM) 10K type strain sequencing project: providing services to taxonomists for standard genome sequencing and annotation.</title>
        <authorList>
            <consortium name="The Broad Institute Genomics Platform"/>
            <consortium name="The Broad Institute Genome Sequencing Center for Infectious Disease"/>
            <person name="Wu L."/>
            <person name="Ma J."/>
        </authorList>
    </citation>
    <scope>NUCLEOTIDE SEQUENCE [LARGE SCALE GENOMIC DNA]</scope>
    <source>
        <strain evidence="5">KCTC 15012</strain>
    </source>
</reference>
<dbReference type="PANTHER" id="PTHR44858:SF1">
    <property type="entry name" value="UDP-N-ACETYLGLUCOSAMINE--PEPTIDE N-ACETYLGLUCOSAMINYLTRANSFERASE SPINDLY-RELATED"/>
    <property type="match status" value="1"/>
</dbReference>
<dbReference type="RefSeq" id="WP_377316369.1">
    <property type="nucleotide sequence ID" value="NZ_JBHUIY010000019.1"/>
</dbReference>
<evidence type="ECO:0000256" key="3">
    <source>
        <dbReference type="PROSITE-ProRule" id="PRU00339"/>
    </source>
</evidence>
<dbReference type="InterPro" id="IPR050498">
    <property type="entry name" value="Ycf3"/>
</dbReference>
<feature type="repeat" description="TPR" evidence="3">
    <location>
        <begin position="145"/>
        <end position="178"/>
    </location>
</feature>
<dbReference type="Proteomes" id="UP001597296">
    <property type="component" value="Unassembled WGS sequence"/>
</dbReference>
<sequence>MAPAPQSEIATLMEQAAARYQAGDLAGAAETYGAVLKRQPDRVEAWFNLATLLQSFGQPEAAVRGYDQTLALRPEHADAWLNRGVALKSLGQAEAALASYDRAVALRPDYPLAYNNRGNLLKQMGRADAARADYDRAIALQPAYASAYSNRGALKADLGDYAAGLVDYERALACDPSHAETWFNRGNALWELGRAEEALVSYERAAALRPGYVDAHLNRGGVLKELRRSEAAIECFDTVLTIAPGFAEARFNKALCRLQLGQWDQAWQDYESRWGTALMRGWTRPFPQPHWQGEDLAGRTILLHAEQGLGDTLQFCRYVPLVAARGGRVVLEVQPGLRPLLAGLTGVAWMVERGEDLPPFDLHCPLLSLPRLFATNPATIPPLPPGLAVPSERLAAWRARLGPATRPRIGLAWRGSPVHQNDRHRSLTLAQIGPLRGVGAELISVQKDLRAEDAATLPAWPGLRHFGPELDDFADTAALCTLCDLVIAVDTSVAHLAATLGRPTWILLPARNTDWRWLLDRADSPWYPAATLYRQQRGEPWPAVVGRVAADLENFLSRSPA</sequence>
<feature type="repeat" description="TPR" evidence="3">
    <location>
        <begin position="111"/>
        <end position="144"/>
    </location>
</feature>
<dbReference type="EMBL" id="JBHUIY010000019">
    <property type="protein sequence ID" value="MFD2234294.1"/>
    <property type="molecule type" value="Genomic_DNA"/>
</dbReference>
<protein>
    <submittedName>
        <fullName evidence="4">Tetratricopeptide repeat protein</fullName>
    </submittedName>
</protein>
<accession>A0ABW5CAI9</accession>
<dbReference type="Pfam" id="PF13414">
    <property type="entry name" value="TPR_11"/>
    <property type="match status" value="2"/>
</dbReference>
<comment type="caution">
    <text evidence="4">The sequence shown here is derived from an EMBL/GenBank/DDBJ whole genome shotgun (WGS) entry which is preliminary data.</text>
</comment>
<evidence type="ECO:0000313" key="4">
    <source>
        <dbReference type="EMBL" id="MFD2234294.1"/>
    </source>
</evidence>
<proteinExistence type="predicted"/>
<dbReference type="Gene3D" id="3.40.50.2000">
    <property type="entry name" value="Glycogen Phosphorylase B"/>
    <property type="match status" value="1"/>
</dbReference>
<keyword evidence="2 3" id="KW-0802">TPR repeat</keyword>
<evidence type="ECO:0000256" key="2">
    <source>
        <dbReference type="ARBA" id="ARBA00022803"/>
    </source>
</evidence>
<feature type="repeat" description="TPR" evidence="3">
    <location>
        <begin position="77"/>
        <end position="110"/>
    </location>
</feature>
<dbReference type="InterPro" id="IPR019734">
    <property type="entry name" value="TPR_rpt"/>
</dbReference>
<evidence type="ECO:0000313" key="5">
    <source>
        <dbReference type="Proteomes" id="UP001597296"/>
    </source>
</evidence>
<dbReference type="PANTHER" id="PTHR44858">
    <property type="entry name" value="TETRATRICOPEPTIDE REPEAT PROTEIN 6"/>
    <property type="match status" value="1"/>
</dbReference>
<dbReference type="PROSITE" id="PS50293">
    <property type="entry name" value="TPR_REGION"/>
    <property type="match status" value="2"/>
</dbReference>
<dbReference type="PROSITE" id="PS50005">
    <property type="entry name" value="TPR"/>
    <property type="match status" value="5"/>
</dbReference>
<gene>
    <name evidence="4" type="ORF">ACFSNB_10810</name>
</gene>
<organism evidence="4 5">
    <name type="scientific">Phaeospirillum tilakii</name>
    <dbReference type="NCBI Taxonomy" id="741673"/>
    <lineage>
        <taxon>Bacteria</taxon>
        <taxon>Pseudomonadati</taxon>
        <taxon>Pseudomonadota</taxon>
        <taxon>Alphaproteobacteria</taxon>
        <taxon>Rhodospirillales</taxon>
        <taxon>Rhodospirillaceae</taxon>
        <taxon>Phaeospirillum</taxon>
    </lineage>
</organism>
<keyword evidence="1" id="KW-0677">Repeat</keyword>
<dbReference type="Gene3D" id="1.25.40.10">
    <property type="entry name" value="Tetratricopeptide repeat domain"/>
    <property type="match status" value="3"/>
</dbReference>
<feature type="repeat" description="TPR" evidence="3">
    <location>
        <begin position="179"/>
        <end position="212"/>
    </location>
</feature>
<name>A0ABW5CAI9_9PROT</name>
<dbReference type="Pfam" id="PF14559">
    <property type="entry name" value="TPR_19"/>
    <property type="match status" value="1"/>
</dbReference>
<feature type="repeat" description="TPR" evidence="3">
    <location>
        <begin position="43"/>
        <end position="76"/>
    </location>
</feature>